<dbReference type="STRING" id="1317122.ATO12_08490"/>
<dbReference type="InterPro" id="IPR013766">
    <property type="entry name" value="Thioredoxin_domain"/>
</dbReference>
<keyword evidence="4 8" id="KW-1015">Disulfide bond</keyword>
<dbReference type="SUPFAM" id="SSF52833">
    <property type="entry name" value="Thioredoxin-like"/>
    <property type="match status" value="1"/>
</dbReference>
<dbReference type="GO" id="GO:0015035">
    <property type="term" value="F:protein-disulfide reductase activity"/>
    <property type="evidence" value="ECO:0007669"/>
    <property type="project" value="UniProtKB-UniRule"/>
</dbReference>
<keyword evidence="3" id="KW-0249">Electron transport</keyword>
<dbReference type="InterPro" id="IPR005746">
    <property type="entry name" value="Thioredoxin"/>
</dbReference>
<evidence type="ECO:0000256" key="6">
    <source>
        <dbReference type="NCBIfam" id="TIGR01068"/>
    </source>
</evidence>
<dbReference type="PANTHER" id="PTHR45663:SF11">
    <property type="entry name" value="GEO12009P1"/>
    <property type="match status" value="1"/>
</dbReference>
<dbReference type="PANTHER" id="PTHR45663">
    <property type="entry name" value="GEO12009P1"/>
    <property type="match status" value="1"/>
</dbReference>
<protein>
    <recommendedName>
        <fullName evidence="6">Thioredoxin</fullName>
    </recommendedName>
</protein>
<feature type="site" description="Contributes to redox potential value" evidence="7">
    <location>
        <position position="25"/>
    </location>
</feature>
<dbReference type="PROSITE" id="PS00194">
    <property type="entry name" value="THIOREDOXIN_1"/>
    <property type="match status" value="1"/>
</dbReference>
<feature type="active site" description="Nucleophile" evidence="7">
    <location>
        <position position="27"/>
    </location>
</feature>
<evidence type="ECO:0000256" key="4">
    <source>
        <dbReference type="ARBA" id="ARBA00023157"/>
    </source>
</evidence>
<evidence type="ECO:0000256" key="3">
    <source>
        <dbReference type="ARBA" id="ARBA00022982"/>
    </source>
</evidence>
<reference evidence="10 11" key="1">
    <citation type="submission" date="2014-04" db="EMBL/GenBank/DDBJ databases">
        <title>Aquimarina sp. 22II-S11-z7 Genome Sequencing.</title>
        <authorList>
            <person name="Lai Q."/>
        </authorList>
    </citation>
    <scope>NUCLEOTIDE SEQUENCE [LARGE SCALE GENOMIC DNA]</scope>
    <source>
        <strain evidence="10 11">22II-S11-z7</strain>
    </source>
</reference>
<dbReference type="EMBL" id="AQRA01000002">
    <property type="protein sequence ID" value="EZH74768.1"/>
    <property type="molecule type" value="Genomic_DNA"/>
</dbReference>
<dbReference type="FunFam" id="3.40.30.10:FF:000001">
    <property type="entry name" value="Thioredoxin"/>
    <property type="match status" value="1"/>
</dbReference>
<dbReference type="GO" id="GO:0045454">
    <property type="term" value="P:cell redox homeostasis"/>
    <property type="evidence" value="ECO:0007669"/>
    <property type="project" value="TreeGrafter"/>
</dbReference>
<dbReference type="eggNOG" id="COG3118">
    <property type="taxonomic scope" value="Bacteria"/>
</dbReference>
<dbReference type="PROSITE" id="PS51352">
    <property type="entry name" value="THIOREDOXIN_2"/>
    <property type="match status" value="1"/>
</dbReference>
<feature type="site" description="Contributes to redox potential value" evidence="7">
    <location>
        <position position="26"/>
    </location>
</feature>
<proteinExistence type="inferred from homology"/>
<dbReference type="RefSeq" id="WP_034239549.1">
    <property type="nucleotide sequence ID" value="NZ_AQRA01000002.1"/>
</dbReference>
<dbReference type="Proteomes" id="UP000023541">
    <property type="component" value="Unassembled WGS sequence"/>
</dbReference>
<gene>
    <name evidence="10" type="ORF">ATO12_08490</name>
</gene>
<dbReference type="InterPro" id="IPR036249">
    <property type="entry name" value="Thioredoxin-like_sf"/>
</dbReference>
<feature type="disulfide bond" description="Redox-active" evidence="8">
    <location>
        <begin position="24"/>
        <end position="27"/>
    </location>
</feature>
<evidence type="ECO:0000313" key="10">
    <source>
        <dbReference type="EMBL" id="EZH74768.1"/>
    </source>
</evidence>
<evidence type="ECO:0000259" key="9">
    <source>
        <dbReference type="PROSITE" id="PS51352"/>
    </source>
</evidence>
<feature type="active site" description="Nucleophile" evidence="7">
    <location>
        <position position="24"/>
    </location>
</feature>
<dbReference type="Gene3D" id="3.40.30.10">
    <property type="entry name" value="Glutaredoxin"/>
    <property type="match status" value="1"/>
</dbReference>
<sequence length="99" mass="11226">MKSSFSNIIESKTPVLVDFYADWCGPCKMLAPILKEVKDELGDKIKIVKIDVDKNQPLASKYQVRGVPTMILFKDGKQLWRQSGVLQKNDLLGIIHSHQ</sequence>
<evidence type="ECO:0000256" key="7">
    <source>
        <dbReference type="PIRSR" id="PIRSR000077-1"/>
    </source>
</evidence>
<evidence type="ECO:0000256" key="1">
    <source>
        <dbReference type="ARBA" id="ARBA00008987"/>
    </source>
</evidence>
<comment type="similarity">
    <text evidence="1">Belongs to the thioredoxin family.</text>
</comment>
<accession>A0A023BYN4</accession>
<dbReference type="OrthoDB" id="9790390at2"/>
<feature type="domain" description="Thioredoxin" evidence="9">
    <location>
        <begin position="1"/>
        <end position="99"/>
    </location>
</feature>
<dbReference type="AlphaFoldDB" id="A0A023BYN4"/>
<evidence type="ECO:0000256" key="5">
    <source>
        <dbReference type="ARBA" id="ARBA00023284"/>
    </source>
</evidence>
<feature type="site" description="Deprotonates C-terminal active site Cys" evidence="7">
    <location>
        <position position="18"/>
    </location>
</feature>
<keyword evidence="2" id="KW-0813">Transport</keyword>
<dbReference type="InterPro" id="IPR017937">
    <property type="entry name" value="Thioredoxin_CS"/>
</dbReference>
<organism evidence="10 11">
    <name type="scientific">Aquimarina atlantica</name>
    <dbReference type="NCBI Taxonomy" id="1317122"/>
    <lineage>
        <taxon>Bacteria</taxon>
        <taxon>Pseudomonadati</taxon>
        <taxon>Bacteroidota</taxon>
        <taxon>Flavobacteriia</taxon>
        <taxon>Flavobacteriales</taxon>
        <taxon>Flavobacteriaceae</taxon>
        <taxon>Aquimarina</taxon>
    </lineage>
</organism>
<evidence type="ECO:0000256" key="8">
    <source>
        <dbReference type="PIRSR" id="PIRSR000077-4"/>
    </source>
</evidence>
<evidence type="ECO:0000256" key="2">
    <source>
        <dbReference type="ARBA" id="ARBA00022448"/>
    </source>
</evidence>
<comment type="caution">
    <text evidence="10">The sequence shown here is derived from an EMBL/GenBank/DDBJ whole genome shotgun (WGS) entry which is preliminary data.</text>
</comment>
<dbReference type="NCBIfam" id="TIGR01068">
    <property type="entry name" value="thioredoxin"/>
    <property type="match status" value="1"/>
</dbReference>
<dbReference type="GO" id="GO:0005829">
    <property type="term" value="C:cytosol"/>
    <property type="evidence" value="ECO:0007669"/>
    <property type="project" value="TreeGrafter"/>
</dbReference>
<evidence type="ECO:0000313" key="11">
    <source>
        <dbReference type="Proteomes" id="UP000023541"/>
    </source>
</evidence>
<keyword evidence="11" id="KW-1185">Reference proteome</keyword>
<keyword evidence="5 8" id="KW-0676">Redox-active center</keyword>
<name>A0A023BYN4_9FLAO</name>
<dbReference type="PRINTS" id="PR00421">
    <property type="entry name" value="THIOREDOXIN"/>
</dbReference>
<dbReference type="Pfam" id="PF00085">
    <property type="entry name" value="Thioredoxin"/>
    <property type="match status" value="1"/>
</dbReference>
<dbReference type="CDD" id="cd02947">
    <property type="entry name" value="TRX_family"/>
    <property type="match status" value="1"/>
</dbReference>
<dbReference type="PIRSF" id="PIRSF000077">
    <property type="entry name" value="Thioredoxin"/>
    <property type="match status" value="1"/>
</dbReference>